<dbReference type="Gene3D" id="3.40.50.2300">
    <property type="match status" value="1"/>
</dbReference>
<sequence>MKEIIMTEAAHDDLKARLERAQDILRTLEHGEADAVLGRDGPSLVRSMNVIGSEGQVKLALEELAKARAIELEIASKSKEAAEAANIAKSEFLSYMSHELRTPLNAILGFSQLMEISVPPPTDVQIERLGQISKAGWYLLGLINEILDLSLIESGKVSLSPESLSLERVMLECQNMIESQAQKRDIKLTFPQFDNPCYVCADRIRLKQVLVNLLSNAIKYNREHGTVEVRCAESTPGRVRISVKDSGAGLSPEKLAQLFQPFNRLGQENSDIEGTGIGLVVTRRLVDVMEGTIGVESNVGEGCEFWIELPQGEVPQLAGKTTLPAEISPQTHENLEQHLLLYVEDNPTNLMLVEQIIEGRPRLSMISARDGNQGVALAQAQLPDVILMDINLPGISGIEAMNILYKNPATKHIPIIALSAHAMLNDIEKGLEAGFFKYLTKPIKINELMSALDAALTSAGNEQPSA</sequence>
<dbReference type="PRINTS" id="PR00344">
    <property type="entry name" value="BCTRLSENSOR"/>
</dbReference>
<evidence type="ECO:0000256" key="2">
    <source>
        <dbReference type="ARBA" id="ARBA00004429"/>
    </source>
</evidence>
<dbReference type="PANTHER" id="PTHR43047:SF72">
    <property type="entry name" value="OSMOSENSING HISTIDINE PROTEIN KINASE SLN1"/>
    <property type="match status" value="1"/>
</dbReference>
<dbReference type="InterPro" id="IPR036097">
    <property type="entry name" value="HisK_dim/P_sf"/>
</dbReference>
<dbReference type="SUPFAM" id="SSF47384">
    <property type="entry name" value="Homodimeric domain of signal transducing histidine kinase"/>
    <property type="match status" value="1"/>
</dbReference>
<feature type="domain" description="Response regulatory" evidence="9">
    <location>
        <begin position="339"/>
        <end position="456"/>
    </location>
</feature>
<dbReference type="Proteomes" id="UP000070578">
    <property type="component" value="Unassembled WGS sequence"/>
</dbReference>
<dbReference type="InterPro" id="IPR005467">
    <property type="entry name" value="His_kinase_dom"/>
</dbReference>
<organism evidence="10 11">
    <name type="scientific">Candidatus Gallionella acididurans</name>
    <dbReference type="NCBI Taxonomy" id="1796491"/>
    <lineage>
        <taxon>Bacteria</taxon>
        <taxon>Pseudomonadati</taxon>
        <taxon>Pseudomonadota</taxon>
        <taxon>Betaproteobacteria</taxon>
        <taxon>Nitrosomonadales</taxon>
        <taxon>Gallionellaceae</taxon>
        <taxon>Gallionella</taxon>
    </lineage>
</organism>
<comment type="caution">
    <text evidence="10">The sequence shown here is derived from an EMBL/GenBank/DDBJ whole genome shotgun (WGS) entry which is preliminary data.</text>
</comment>
<dbReference type="InterPro" id="IPR001789">
    <property type="entry name" value="Sig_transdc_resp-reg_receiver"/>
</dbReference>
<evidence type="ECO:0000313" key="11">
    <source>
        <dbReference type="Proteomes" id="UP000070578"/>
    </source>
</evidence>
<feature type="domain" description="Histidine kinase" evidence="8">
    <location>
        <begin position="95"/>
        <end position="313"/>
    </location>
</feature>
<dbReference type="FunFam" id="3.30.565.10:FF:000006">
    <property type="entry name" value="Sensor histidine kinase WalK"/>
    <property type="match status" value="1"/>
</dbReference>
<dbReference type="PANTHER" id="PTHR43047">
    <property type="entry name" value="TWO-COMPONENT HISTIDINE PROTEIN KINASE"/>
    <property type="match status" value="1"/>
</dbReference>
<dbReference type="SMART" id="SM00448">
    <property type="entry name" value="REC"/>
    <property type="match status" value="1"/>
</dbReference>
<dbReference type="PROSITE" id="PS50110">
    <property type="entry name" value="RESPONSE_REGULATORY"/>
    <property type="match status" value="1"/>
</dbReference>
<name>A0A139BUK9_9PROT</name>
<dbReference type="Pfam" id="PF00512">
    <property type="entry name" value="HisKA"/>
    <property type="match status" value="1"/>
</dbReference>
<dbReference type="PATRIC" id="fig|1796491.3.peg.1360"/>
<comment type="catalytic activity">
    <reaction evidence="1">
        <text>ATP + protein L-histidine = ADP + protein N-phospho-L-histidine.</text>
        <dbReference type="EC" id="2.7.13.3"/>
    </reaction>
</comment>
<evidence type="ECO:0000313" key="10">
    <source>
        <dbReference type="EMBL" id="KXS32650.1"/>
    </source>
</evidence>
<dbReference type="SUPFAM" id="SSF55874">
    <property type="entry name" value="ATPase domain of HSP90 chaperone/DNA topoisomerase II/histidine kinase"/>
    <property type="match status" value="1"/>
</dbReference>
<dbReference type="EMBL" id="LSLI01000023">
    <property type="protein sequence ID" value="KXS32650.1"/>
    <property type="molecule type" value="Genomic_DNA"/>
</dbReference>
<reference evidence="10 11" key="1">
    <citation type="submission" date="2016-02" db="EMBL/GenBank/DDBJ databases">
        <authorList>
            <person name="Wen L."/>
            <person name="He K."/>
            <person name="Yang H."/>
        </authorList>
    </citation>
    <scope>NUCLEOTIDE SEQUENCE [LARGE SCALE GENOMIC DNA]</scope>
    <source>
        <strain evidence="10">ShG14-8</strain>
    </source>
</reference>
<reference evidence="10 11" key="2">
    <citation type="submission" date="2016-03" db="EMBL/GenBank/DDBJ databases">
        <title>New uncultured bacterium of the family Gallionellaceae from acid mine drainage: description and reconstruction of genome based on metagenomic analysis of microbial community.</title>
        <authorList>
            <person name="Kadnikov V."/>
            <person name="Ivasenko D."/>
            <person name="Beletsky A."/>
            <person name="Mardanov A."/>
            <person name="Danilova E."/>
            <person name="Pimenov N."/>
            <person name="Karnachuk O."/>
            <person name="Ravin N."/>
        </authorList>
    </citation>
    <scope>NUCLEOTIDE SEQUENCE [LARGE SCALE GENOMIC DNA]</scope>
    <source>
        <strain evidence="10">ShG14-8</strain>
    </source>
</reference>
<dbReference type="InterPro" id="IPR003594">
    <property type="entry name" value="HATPase_dom"/>
</dbReference>
<dbReference type="InterPro" id="IPR004358">
    <property type="entry name" value="Sig_transdc_His_kin-like_C"/>
</dbReference>
<dbReference type="SUPFAM" id="SSF52172">
    <property type="entry name" value="CheY-like"/>
    <property type="match status" value="1"/>
</dbReference>
<evidence type="ECO:0000259" key="9">
    <source>
        <dbReference type="PROSITE" id="PS50110"/>
    </source>
</evidence>
<feature type="modified residue" description="4-aspartylphosphate" evidence="7">
    <location>
        <position position="389"/>
    </location>
</feature>
<dbReference type="InterPro" id="IPR011006">
    <property type="entry name" value="CheY-like_superfamily"/>
</dbReference>
<dbReference type="Pfam" id="PF02518">
    <property type="entry name" value="HATPase_c"/>
    <property type="match status" value="1"/>
</dbReference>
<dbReference type="AlphaFoldDB" id="A0A139BUK9"/>
<dbReference type="PROSITE" id="PS50109">
    <property type="entry name" value="HIS_KIN"/>
    <property type="match status" value="1"/>
</dbReference>
<evidence type="ECO:0000256" key="3">
    <source>
        <dbReference type="ARBA" id="ARBA00012438"/>
    </source>
</evidence>
<dbReference type="SMART" id="SM00387">
    <property type="entry name" value="HATPase_c"/>
    <property type="match status" value="1"/>
</dbReference>
<dbReference type="Gene3D" id="1.10.287.130">
    <property type="match status" value="1"/>
</dbReference>
<gene>
    <name evidence="10" type="ORF">AWT59_1245</name>
</gene>
<keyword evidence="5" id="KW-0808">Transferase</keyword>
<dbReference type="EC" id="2.7.13.3" evidence="3"/>
<dbReference type="CDD" id="cd00082">
    <property type="entry name" value="HisKA"/>
    <property type="match status" value="1"/>
</dbReference>
<dbReference type="GO" id="GO:0005886">
    <property type="term" value="C:plasma membrane"/>
    <property type="evidence" value="ECO:0007669"/>
    <property type="project" value="UniProtKB-SubCell"/>
</dbReference>
<keyword evidence="4 7" id="KW-0597">Phosphoprotein</keyword>
<evidence type="ECO:0000259" key="8">
    <source>
        <dbReference type="PROSITE" id="PS50109"/>
    </source>
</evidence>
<evidence type="ECO:0000256" key="1">
    <source>
        <dbReference type="ARBA" id="ARBA00000085"/>
    </source>
</evidence>
<evidence type="ECO:0000256" key="7">
    <source>
        <dbReference type="PROSITE-ProRule" id="PRU00169"/>
    </source>
</evidence>
<accession>A0A139BUK9</accession>
<evidence type="ECO:0000256" key="5">
    <source>
        <dbReference type="ARBA" id="ARBA00022679"/>
    </source>
</evidence>
<dbReference type="Pfam" id="PF00072">
    <property type="entry name" value="Response_reg"/>
    <property type="match status" value="1"/>
</dbReference>
<keyword evidence="6 10" id="KW-0418">Kinase</keyword>
<dbReference type="GO" id="GO:0009927">
    <property type="term" value="F:histidine phosphotransfer kinase activity"/>
    <property type="evidence" value="ECO:0007669"/>
    <property type="project" value="TreeGrafter"/>
</dbReference>
<protein>
    <recommendedName>
        <fullName evidence="3">histidine kinase</fullName>
        <ecNumber evidence="3">2.7.13.3</ecNumber>
    </recommendedName>
</protein>
<dbReference type="GO" id="GO:0000155">
    <property type="term" value="F:phosphorelay sensor kinase activity"/>
    <property type="evidence" value="ECO:0007669"/>
    <property type="project" value="InterPro"/>
</dbReference>
<comment type="subcellular location">
    <subcellularLocation>
        <location evidence="2">Cell inner membrane</location>
        <topology evidence="2">Multi-pass membrane protein</topology>
    </subcellularLocation>
</comment>
<proteinExistence type="predicted"/>
<dbReference type="Gene3D" id="3.30.565.10">
    <property type="entry name" value="Histidine kinase-like ATPase, C-terminal domain"/>
    <property type="match status" value="1"/>
</dbReference>
<dbReference type="InterPro" id="IPR003661">
    <property type="entry name" value="HisK_dim/P_dom"/>
</dbReference>
<evidence type="ECO:0000256" key="6">
    <source>
        <dbReference type="ARBA" id="ARBA00022777"/>
    </source>
</evidence>
<evidence type="ECO:0000256" key="4">
    <source>
        <dbReference type="ARBA" id="ARBA00022553"/>
    </source>
</evidence>
<dbReference type="InterPro" id="IPR036890">
    <property type="entry name" value="HATPase_C_sf"/>
</dbReference>
<dbReference type="SMART" id="SM00388">
    <property type="entry name" value="HisKA"/>
    <property type="match status" value="1"/>
</dbReference>